<comment type="subunit">
    <text evidence="1">Interacts with TLR2 and UBE2D2.</text>
</comment>
<dbReference type="InterPro" id="IPR011107">
    <property type="entry name" value="PPI_Ypi1"/>
</dbReference>
<name>A0ABM2X6S4_MESAU</name>
<protein>
    <recommendedName>
        <fullName evidence="2">E3 ubiquitin-protein ligase PPP1R11</fullName>
    </recommendedName>
    <alternativeName>
        <fullName evidence="4">Protein phosphatase 1 regulatory subunit 11</fullName>
    </alternativeName>
</protein>
<dbReference type="Pfam" id="PF07491">
    <property type="entry name" value="PPI_Ypi1"/>
    <property type="match status" value="1"/>
</dbReference>
<dbReference type="Proteomes" id="UP000886700">
    <property type="component" value="Unplaced"/>
</dbReference>
<proteinExistence type="predicted"/>
<organism evidence="7 8">
    <name type="scientific">Mesocricetus auratus</name>
    <name type="common">Golden hamster</name>
    <dbReference type="NCBI Taxonomy" id="10036"/>
    <lineage>
        <taxon>Eukaryota</taxon>
        <taxon>Metazoa</taxon>
        <taxon>Chordata</taxon>
        <taxon>Craniata</taxon>
        <taxon>Vertebrata</taxon>
        <taxon>Euteleostomi</taxon>
        <taxon>Mammalia</taxon>
        <taxon>Eutheria</taxon>
        <taxon>Euarchontoglires</taxon>
        <taxon>Glires</taxon>
        <taxon>Rodentia</taxon>
        <taxon>Myomorpha</taxon>
        <taxon>Muroidea</taxon>
        <taxon>Cricetidae</taxon>
        <taxon>Cricetinae</taxon>
        <taxon>Mesocricetus</taxon>
    </lineage>
</organism>
<reference evidence="8" key="1">
    <citation type="submission" date="2025-08" db="UniProtKB">
        <authorList>
            <consortium name="RefSeq"/>
        </authorList>
    </citation>
    <scope>IDENTIFICATION</scope>
    <source>
        <tissue evidence="8">Liver</tissue>
    </source>
</reference>
<dbReference type="RefSeq" id="XP_040597233.1">
    <property type="nucleotide sequence ID" value="XM_040741299.1"/>
</dbReference>
<evidence type="ECO:0000256" key="3">
    <source>
        <dbReference type="ARBA" id="ARBA00023272"/>
    </source>
</evidence>
<evidence type="ECO:0000256" key="4">
    <source>
        <dbReference type="ARBA" id="ARBA00031039"/>
    </source>
</evidence>
<dbReference type="PANTHER" id="PTHR20835">
    <property type="entry name" value="E3 UBIQUITIN-PROTEIN LIGASE PPP1R11-RELATED"/>
    <property type="match status" value="1"/>
</dbReference>
<sequence>MEESTSKLTEAIPEPTIVLDDELKSSNLSKPLEKAESGMRVEWSSDTIDNELLGRDSSKCCCVYDKLHAFGKSSSDSEKEDDGNCNVLCAWGHHKERCRVLSSTVDSTSSSKAQASFDSLPSPIND</sequence>
<accession>A0ABM2X6S4</accession>
<keyword evidence="7" id="KW-1185">Reference proteome</keyword>
<feature type="region of interest" description="Disordered" evidence="6">
    <location>
        <begin position="103"/>
        <end position="126"/>
    </location>
</feature>
<comment type="function">
    <text evidence="5">Atypical E3 ubiquitin-protein ligase which ubiquitinates TLR2 at 'Lys-754' leading to its degradation by the proteasome. Plays a role in regulating inflammatory cytokine release and gram-positive bacterial clearance by functioning, in part, through the ubiquitination and degradation of TLR2. Inhibitor of protein phosphatase 1.</text>
</comment>
<dbReference type="GeneID" id="121138636"/>
<evidence type="ECO:0000313" key="8">
    <source>
        <dbReference type="RefSeq" id="XP_040597233.1"/>
    </source>
</evidence>
<dbReference type="PANTHER" id="PTHR20835:SF0">
    <property type="entry name" value="E3 UBIQUITIN-PROTEIN LIGASE PPP1R11"/>
    <property type="match status" value="1"/>
</dbReference>
<evidence type="ECO:0000256" key="2">
    <source>
        <dbReference type="ARBA" id="ARBA00021994"/>
    </source>
</evidence>
<evidence type="ECO:0000256" key="6">
    <source>
        <dbReference type="SAM" id="MobiDB-lite"/>
    </source>
</evidence>
<feature type="compositionally biased region" description="Polar residues" evidence="6">
    <location>
        <begin position="112"/>
        <end position="126"/>
    </location>
</feature>
<evidence type="ECO:0000256" key="1">
    <source>
        <dbReference type="ARBA" id="ARBA00011596"/>
    </source>
</evidence>
<keyword evidence="3" id="KW-0650">Protein phosphatase inhibitor</keyword>
<evidence type="ECO:0000313" key="7">
    <source>
        <dbReference type="Proteomes" id="UP000886700"/>
    </source>
</evidence>
<gene>
    <name evidence="8" type="primary">LOC121138636</name>
</gene>
<evidence type="ECO:0000256" key="5">
    <source>
        <dbReference type="ARBA" id="ARBA00046184"/>
    </source>
</evidence>